<dbReference type="EMBL" id="JAVFWL010000006">
    <property type="protein sequence ID" value="KAK6760268.1"/>
    <property type="molecule type" value="Genomic_DNA"/>
</dbReference>
<feature type="region of interest" description="Disordered" evidence="1">
    <location>
        <begin position="270"/>
        <end position="291"/>
    </location>
</feature>
<feature type="region of interest" description="Disordered" evidence="1">
    <location>
        <begin position="360"/>
        <end position="538"/>
    </location>
</feature>
<feature type="region of interest" description="Disordered" evidence="1">
    <location>
        <begin position="573"/>
        <end position="605"/>
    </location>
</feature>
<feature type="region of interest" description="Disordered" evidence="1">
    <location>
        <begin position="56"/>
        <end position="117"/>
    </location>
</feature>
<organism evidence="2 3">
    <name type="scientific">Necator americanus</name>
    <name type="common">Human hookworm</name>
    <dbReference type="NCBI Taxonomy" id="51031"/>
    <lineage>
        <taxon>Eukaryota</taxon>
        <taxon>Metazoa</taxon>
        <taxon>Ecdysozoa</taxon>
        <taxon>Nematoda</taxon>
        <taxon>Chromadorea</taxon>
        <taxon>Rhabditida</taxon>
        <taxon>Rhabditina</taxon>
        <taxon>Rhabditomorpha</taxon>
        <taxon>Strongyloidea</taxon>
        <taxon>Ancylostomatidae</taxon>
        <taxon>Bunostominae</taxon>
        <taxon>Necator</taxon>
    </lineage>
</organism>
<feature type="compositionally biased region" description="Basic and acidic residues" evidence="1">
    <location>
        <begin position="594"/>
        <end position="604"/>
    </location>
</feature>
<feature type="compositionally biased region" description="Basic and acidic residues" evidence="1">
    <location>
        <begin position="270"/>
        <end position="282"/>
    </location>
</feature>
<comment type="caution">
    <text evidence="2">The sequence shown here is derived from an EMBL/GenBank/DDBJ whole genome shotgun (WGS) entry which is preliminary data.</text>
</comment>
<feature type="compositionally biased region" description="Polar residues" evidence="1">
    <location>
        <begin position="92"/>
        <end position="109"/>
    </location>
</feature>
<name>A0ABR1ECG2_NECAM</name>
<evidence type="ECO:0000256" key="1">
    <source>
        <dbReference type="SAM" id="MobiDB-lite"/>
    </source>
</evidence>
<evidence type="ECO:0000313" key="2">
    <source>
        <dbReference type="EMBL" id="KAK6760268.1"/>
    </source>
</evidence>
<accession>A0ABR1ECG2</accession>
<feature type="region of interest" description="Disordered" evidence="1">
    <location>
        <begin position="134"/>
        <end position="210"/>
    </location>
</feature>
<proteinExistence type="predicted"/>
<keyword evidence="3" id="KW-1185">Reference proteome</keyword>
<protein>
    <submittedName>
        <fullName evidence="2">Uncharacterized protein</fullName>
    </submittedName>
</protein>
<reference evidence="2 3" key="1">
    <citation type="submission" date="2023-08" db="EMBL/GenBank/DDBJ databases">
        <title>A Necator americanus chromosomal reference genome.</title>
        <authorList>
            <person name="Ilik V."/>
            <person name="Petrzelkova K.J."/>
            <person name="Pardy F."/>
            <person name="Fuh T."/>
            <person name="Niatou-Singa F.S."/>
            <person name="Gouil Q."/>
            <person name="Baker L."/>
            <person name="Ritchie M.E."/>
            <person name="Jex A.R."/>
            <person name="Gazzola D."/>
            <person name="Li H."/>
            <person name="Toshio Fujiwara R."/>
            <person name="Zhan B."/>
            <person name="Aroian R.V."/>
            <person name="Pafco B."/>
            <person name="Schwarz E.M."/>
        </authorList>
    </citation>
    <scope>NUCLEOTIDE SEQUENCE [LARGE SCALE GENOMIC DNA]</scope>
    <source>
        <strain evidence="2 3">Aroian</strain>
        <tissue evidence="2">Whole animal</tissue>
    </source>
</reference>
<dbReference type="Proteomes" id="UP001303046">
    <property type="component" value="Unassembled WGS sequence"/>
</dbReference>
<feature type="compositionally biased region" description="Polar residues" evidence="1">
    <location>
        <begin position="200"/>
        <end position="210"/>
    </location>
</feature>
<feature type="compositionally biased region" description="Gly residues" evidence="1">
    <location>
        <begin position="418"/>
        <end position="506"/>
    </location>
</feature>
<evidence type="ECO:0000313" key="3">
    <source>
        <dbReference type="Proteomes" id="UP001303046"/>
    </source>
</evidence>
<sequence>MSIALSADIDNKVAVNGCDLLNRHELSSTQDRELQRYIDNNAHILYFKDREIYSPPKQKHRSNYAPLSRSLSHGENPLIGYNRSDANHHSPRNGSTYDQYTSSRTTPTISDPFVTPTGQRVNFTSDFPELGDGSYLDDGFSVPYKPTSPSSPYGRMTPNGGYLTPGRGGISKHSRPQSPYGSLKSRKGVSWLDQERARSLSPSNNKVQPHTSSNIMVAEPYRQNLTGMSQYGSAGNLSSYRDRTVSPAYTSLGKHKDDYNRFETARHKEAMRNERQKSEESRFQAFGDRPGSGVELTTHHWQGGEIITDPSQLPKSLKPRRLYYSPIGDGTVAADGIELKRRPVDLSPRVTITQMQHVDRGHRGHDGLNVFEKSWTNPMGSHPGSEAGYGSDFGGGPGSGRNSRADALSPSGDPYGKGSHGGPHGANLGGPGGYGPGGGPGGYGPGGGPGTGGGYGSGRGTPSGPGAGDGYGGGPGGGGYGGGPGSGGYGGGPGSGRPGSGLGGRGDPYSTLDSRSGHPYGSNGNLGPGNDGRMSVASSVFSDPSYRFDTKTGYLITNPRELIHQYATTTPVAVMDPTDNTPSTTTITKQSLYRKSEETTEERFSPYAPYKSAANVPSPNKFVRQLRDETLTHSQREANAHIDPLNQRDAHAEQRISEIRSKTHTSRGGNDDIDSLTQQLVHGLQSSARY</sequence>
<gene>
    <name evidence="2" type="primary">Necator_chrX.g21827</name>
    <name evidence="2" type="ORF">RB195_021666</name>
</gene>
<feature type="compositionally biased region" description="Low complexity" evidence="1">
    <location>
        <begin position="576"/>
        <end position="588"/>
    </location>
</feature>